<evidence type="ECO:0000313" key="1">
    <source>
        <dbReference type="EMBL" id="SVD31943.1"/>
    </source>
</evidence>
<dbReference type="AlphaFoldDB" id="A0A382UCG4"/>
<accession>A0A382UCG4</accession>
<protein>
    <submittedName>
        <fullName evidence="1">Uncharacterized protein</fullName>
    </submittedName>
</protein>
<organism evidence="1">
    <name type="scientific">marine metagenome</name>
    <dbReference type="NCBI Taxonomy" id="408172"/>
    <lineage>
        <taxon>unclassified sequences</taxon>
        <taxon>metagenomes</taxon>
        <taxon>ecological metagenomes</taxon>
    </lineage>
</organism>
<name>A0A382UCG4_9ZZZZ</name>
<reference evidence="1" key="1">
    <citation type="submission" date="2018-05" db="EMBL/GenBank/DDBJ databases">
        <authorList>
            <person name="Lanie J.A."/>
            <person name="Ng W.-L."/>
            <person name="Kazmierczak K.M."/>
            <person name="Andrzejewski T.M."/>
            <person name="Davidsen T.M."/>
            <person name="Wayne K.J."/>
            <person name="Tettelin H."/>
            <person name="Glass J.I."/>
            <person name="Rusch D."/>
            <person name="Podicherti R."/>
            <person name="Tsui H.-C.T."/>
            <person name="Winkler M.E."/>
        </authorList>
    </citation>
    <scope>NUCLEOTIDE SEQUENCE</scope>
</reference>
<sequence>STTLRRGRAADHNPAVAYCDQIVFDHDYW</sequence>
<proteinExistence type="predicted"/>
<feature type="non-terminal residue" evidence="1">
    <location>
        <position position="1"/>
    </location>
</feature>
<gene>
    <name evidence="1" type="ORF">METZ01_LOCUS384797</name>
</gene>
<dbReference type="EMBL" id="UINC01143172">
    <property type="protein sequence ID" value="SVD31943.1"/>
    <property type="molecule type" value="Genomic_DNA"/>
</dbReference>